<dbReference type="SUPFAM" id="SSF48726">
    <property type="entry name" value="Immunoglobulin"/>
    <property type="match status" value="3"/>
</dbReference>
<keyword evidence="2" id="KW-1003">Cell membrane</keyword>
<feature type="domain" description="Ig-like" evidence="11">
    <location>
        <begin position="246"/>
        <end position="339"/>
    </location>
</feature>
<dbReference type="InterPro" id="IPR013098">
    <property type="entry name" value="Ig_I-set"/>
</dbReference>
<evidence type="ECO:0000259" key="11">
    <source>
        <dbReference type="PROSITE" id="PS50835"/>
    </source>
</evidence>
<dbReference type="SMART" id="SM00408">
    <property type="entry name" value="IGc2"/>
    <property type="match status" value="3"/>
</dbReference>
<dbReference type="GO" id="GO:0043005">
    <property type="term" value="C:neuron projection"/>
    <property type="evidence" value="ECO:0007669"/>
    <property type="project" value="TreeGrafter"/>
</dbReference>
<dbReference type="InterPro" id="IPR051170">
    <property type="entry name" value="Neural/epithelial_adhesion"/>
</dbReference>
<dbReference type="EMBL" id="LR902614">
    <property type="protein sequence ID" value="CAD7250834.1"/>
    <property type="molecule type" value="Genomic_DNA"/>
</dbReference>
<dbReference type="PANTHER" id="PTHR12231:SF157">
    <property type="entry name" value="DPR-INTERACTING PROTEIN EPSILON-RELATED"/>
    <property type="match status" value="1"/>
</dbReference>
<feature type="domain" description="Ig-like" evidence="11">
    <location>
        <begin position="48"/>
        <end position="142"/>
    </location>
</feature>
<dbReference type="AlphaFoldDB" id="A0A7R9ABI8"/>
<dbReference type="GO" id="GO:0005886">
    <property type="term" value="C:plasma membrane"/>
    <property type="evidence" value="ECO:0007669"/>
    <property type="project" value="UniProtKB-SubCell"/>
</dbReference>
<feature type="compositionally biased region" description="Polar residues" evidence="9">
    <location>
        <begin position="349"/>
        <end position="371"/>
    </location>
</feature>
<evidence type="ECO:0000256" key="10">
    <source>
        <dbReference type="SAM" id="SignalP"/>
    </source>
</evidence>
<accession>A0A7R9ABI8</accession>
<sequence>HCCSHSGSSLLIVPDMTPWALLLFFLFQPGSLSDHRRHRHDADVQVLPSFTRPLRNTAVALGRDVTLSCEVKDLGRYQVAWIHLNHSAILTVQTHVITRNPRISVSHENQGTWFLHIRDAKEEDGGLYMCQINTDTARKQVAMLKILVPPNIIDEESSREVSVSEGDDVLLECHASGVPPPTIHWTRENGQRIAVNRTFSVLRYEGSQMVLQKINRRDMGYYLCIASNGVLPPMSKRVLLEVRFGPTIWLPHQLVGAPLGQTVLLECYVEAFPKALVYWLTDKDEVIQSSQRYTISEKRGPGPYKTHVTLQIGNLRRDDLRTYVCLASNPAGDARASVNVYHAPVATPQDLSSATTNPPSSSQESVAQQADNDQDGEQDVAFIVINQDKKDSGAADSRTVVCVGGAGILHLILHILLLGLT</sequence>
<dbReference type="EMBL" id="CAJPEV010003097">
    <property type="protein sequence ID" value="CAG0898918.1"/>
    <property type="molecule type" value="Genomic_DNA"/>
</dbReference>
<keyword evidence="5" id="KW-0472">Membrane</keyword>
<evidence type="ECO:0000256" key="9">
    <source>
        <dbReference type="SAM" id="MobiDB-lite"/>
    </source>
</evidence>
<evidence type="ECO:0000256" key="1">
    <source>
        <dbReference type="ARBA" id="ARBA00004236"/>
    </source>
</evidence>
<feature type="region of interest" description="Disordered" evidence="9">
    <location>
        <begin position="348"/>
        <end position="374"/>
    </location>
</feature>
<dbReference type="InterPro" id="IPR013783">
    <property type="entry name" value="Ig-like_fold"/>
</dbReference>
<evidence type="ECO:0000256" key="4">
    <source>
        <dbReference type="ARBA" id="ARBA00022737"/>
    </source>
</evidence>
<organism evidence="12">
    <name type="scientific">Darwinula stevensoni</name>
    <dbReference type="NCBI Taxonomy" id="69355"/>
    <lineage>
        <taxon>Eukaryota</taxon>
        <taxon>Metazoa</taxon>
        <taxon>Ecdysozoa</taxon>
        <taxon>Arthropoda</taxon>
        <taxon>Crustacea</taxon>
        <taxon>Oligostraca</taxon>
        <taxon>Ostracoda</taxon>
        <taxon>Podocopa</taxon>
        <taxon>Podocopida</taxon>
        <taxon>Darwinulocopina</taxon>
        <taxon>Darwinuloidea</taxon>
        <taxon>Darwinulidae</taxon>
        <taxon>Darwinula</taxon>
    </lineage>
</organism>
<comment type="subcellular location">
    <subcellularLocation>
        <location evidence="1">Cell membrane</location>
    </subcellularLocation>
</comment>
<dbReference type="Pfam" id="PF07679">
    <property type="entry name" value="I-set"/>
    <property type="match status" value="2"/>
</dbReference>
<evidence type="ECO:0000256" key="6">
    <source>
        <dbReference type="ARBA" id="ARBA00023157"/>
    </source>
</evidence>
<dbReference type="Gene3D" id="2.60.40.10">
    <property type="entry name" value="Immunoglobulins"/>
    <property type="match status" value="3"/>
</dbReference>
<dbReference type="FunFam" id="2.60.40.10:FF:000328">
    <property type="entry name" value="CLUMA_CG000981, isoform A"/>
    <property type="match status" value="1"/>
</dbReference>
<evidence type="ECO:0000256" key="7">
    <source>
        <dbReference type="ARBA" id="ARBA00023180"/>
    </source>
</evidence>
<dbReference type="Pfam" id="PF13927">
    <property type="entry name" value="Ig_3"/>
    <property type="match status" value="1"/>
</dbReference>
<evidence type="ECO:0000313" key="12">
    <source>
        <dbReference type="EMBL" id="CAD7250834.1"/>
    </source>
</evidence>
<dbReference type="InterPro" id="IPR036179">
    <property type="entry name" value="Ig-like_dom_sf"/>
</dbReference>
<dbReference type="InterPro" id="IPR003599">
    <property type="entry name" value="Ig_sub"/>
</dbReference>
<dbReference type="InterPro" id="IPR007110">
    <property type="entry name" value="Ig-like_dom"/>
</dbReference>
<evidence type="ECO:0000256" key="8">
    <source>
        <dbReference type="ARBA" id="ARBA00023319"/>
    </source>
</evidence>
<feature type="signal peptide" evidence="10">
    <location>
        <begin position="1"/>
        <end position="33"/>
    </location>
</feature>
<evidence type="ECO:0000256" key="3">
    <source>
        <dbReference type="ARBA" id="ARBA00022729"/>
    </source>
</evidence>
<dbReference type="Proteomes" id="UP000677054">
    <property type="component" value="Unassembled WGS sequence"/>
</dbReference>
<name>A0A7R9ABI8_9CRUS</name>
<keyword evidence="6" id="KW-1015">Disulfide bond</keyword>
<dbReference type="PANTHER" id="PTHR12231">
    <property type="entry name" value="CTX-RELATED TYPE I TRANSMEMBRANE PROTEIN"/>
    <property type="match status" value="1"/>
</dbReference>
<keyword evidence="3 10" id="KW-0732">Signal</keyword>
<evidence type="ECO:0000313" key="13">
    <source>
        <dbReference type="Proteomes" id="UP000677054"/>
    </source>
</evidence>
<keyword evidence="4" id="KW-0677">Repeat</keyword>
<keyword evidence="7" id="KW-0325">Glycoprotein</keyword>
<evidence type="ECO:0000256" key="2">
    <source>
        <dbReference type="ARBA" id="ARBA00022475"/>
    </source>
</evidence>
<feature type="non-terminal residue" evidence="12">
    <location>
        <position position="1"/>
    </location>
</feature>
<dbReference type="PROSITE" id="PS50835">
    <property type="entry name" value="IG_LIKE"/>
    <property type="match status" value="3"/>
</dbReference>
<reference evidence="12" key="1">
    <citation type="submission" date="2020-11" db="EMBL/GenBank/DDBJ databases">
        <authorList>
            <person name="Tran Van P."/>
        </authorList>
    </citation>
    <scope>NUCLEOTIDE SEQUENCE</scope>
</reference>
<dbReference type="OrthoDB" id="10012075at2759"/>
<protein>
    <recommendedName>
        <fullName evidence="11">Ig-like domain-containing protein</fullName>
    </recommendedName>
</protein>
<feature type="domain" description="Ig-like" evidence="11">
    <location>
        <begin position="150"/>
        <end position="229"/>
    </location>
</feature>
<keyword evidence="13" id="KW-1185">Reference proteome</keyword>
<dbReference type="SMART" id="SM00409">
    <property type="entry name" value="IG"/>
    <property type="match status" value="3"/>
</dbReference>
<proteinExistence type="predicted"/>
<evidence type="ECO:0000256" key="5">
    <source>
        <dbReference type="ARBA" id="ARBA00023136"/>
    </source>
</evidence>
<keyword evidence="8" id="KW-0393">Immunoglobulin domain</keyword>
<dbReference type="InterPro" id="IPR003598">
    <property type="entry name" value="Ig_sub2"/>
</dbReference>
<gene>
    <name evidence="12" type="ORF">DSTB1V02_LOCUS10603</name>
</gene>
<feature type="chain" id="PRO_5036209790" description="Ig-like domain-containing protein" evidence="10">
    <location>
        <begin position="34"/>
        <end position="421"/>
    </location>
</feature>